<dbReference type="Proteomes" id="UP000045706">
    <property type="component" value="Unassembled WGS sequence"/>
</dbReference>
<name>A0A0G4N2A8_VERLO</name>
<reference evidence="9" key="1">
    <citation type="submission" date="2015-05" db="EMBL/GenBank/DDBJ databases">
        <authorList>
            <person name="Fogelqvist Johan"/>
        </authorList>
    </citation>
    <scope>NUCLEOTIDE SEQUENCE [LARGE SCALE GENOMIC DNA]</scope>
</reference>
<keyword evidence="4" id="KW-0479">Metal-binding</keyword>
<dbReference type="InterPro" id="IPR000994">
    <property type="entry name" value="Pept_M24"/>
</dbReference>
<dbReference type="SUPFAM" id="SSF55920">
    <property type="entry name" value="Creatinase/aminopeptidase"/>
    <property type="match status" value="1"/>
</dbReference>
<evidence type="ECO:0000259" key="7">
    <source>
        <dbReference type="Pfam" id="PF00557"/>
    </source>
</evidence>
<feature type="compositionally biased region" description="Basic residues" evidence="6">
    <location>
        <begin position="90"/>
        <end position="104"/>
    </location>
</feature>
<evidence type="ECO:0000256" key="5">
    <source>
        <dbReference type="ARBA" id="ARBA00022801"/>
    </source>
</evidence>
<dbReference type="InterPro" id="IPR050247">
    <property type="entry name" value="Met_Aminopeptidase_Type2"/>
</dbReference>
<dbReference type="HAMAP" id="MF_03175">
    <property type="entry name" value="MetAP_2_euk"/>
    <property type="match status" value="1"/>
</dbReference>
<dbReference type="AlphaFoldDB" id="A0A0G4N2A8"/>
<evidence type="ECO:0000313" key="9">
    <source>
        <dbReference type="Proteomes" id="UP000045706"/>
    </source>
</evidence>
<feature type="domain" description="Peptidase M24" evidence="7">
    <location>
        <begin position="161"/>
        <end position="464"/>
    </location>
</feature>
<dbReference type="GO" id="GO:0070006">
    <property type="term" value="F:metalloaminopeptidase activity"/>
    <property type="evidence" value="ECO:0007669"/>
    <property type="project" value="InterPro"/>
</dbReference>
<evidence type="ECO:0000313" key="8">
    <source>
        <dbReference type="EMBL" id="CRK40582.1"/>
    </source>
</evidence>
<feature type="non-terminal residue" evidence="8">
    <location>
        <position position="1"/>
    </location>
</feature>
<sequence>TSSRNTYFQPADVAMGSKTSEDDRRDHKDAPDSNKIPQAGGLPRGAHTARDGDGAFDSGGGDDDSDDDAALRPLAQLNTDVPSNETELCKKRRKKTKKKKKRSAAAHGQQTSPPRIPLSDLFPTADYPEGEIESYTRAPSAVAESHYNDVQEAQDNEFFRNYRKAAEVHRQARKWVHDTVRPGQDLLSIAEGIEASVRSLLGNSGLGVGDGLRSGMGFPTGLCLNHQTAHYTPNPGQKAVVLQEQDVMKVDFGVHINGWIVDSAFTMAFDPTYDNLLAAVKEATNEGVKATGIDVRICDVSSAIHETMESYEVEIRGKTFPVKPVKNICAHNIKHYHIHGGKSIPFIRNSDQTKMEAGEVFAIETFGSTGRAYLRDDVGVYGYGLQSNAPLAGQLPLASAKRLHKTIRENFGTIVFCRRYLDRLGQEKYLAGMNCLVSNGIVESYAPLKDIEGSYSAQFEHTVVLREIRRSSVVGTTTKAATW</sequence>
<evidence type="ECO:0000256" key="2">
    <source>
        <dbReference type="ARBA" id="ARBA00022490"/>
    </source>
</evidence>
<organism evidence="8 9">
    <name type="scientific">Verticillium longisporum</name>
    <name type="common">Verticillium dahliae var. longisporum</name>
    <dbReference type="NCBI Taxonomy" id="100787"/>
    <lineage>
        <taxon>Eukaryota</taxon>
        <taxon>Fungi</taxon>
        <taxon>Dikarya</taxon>
        <taxon>Ascomycota</taxon>
        <taxon>Pezizomycotina</taxon>
        <taxon>Sordariomycetes</taxon>
        <taxon>Hypocreomycetidae</taxon>
        <taxon>Glomerellales</taxon>
        <taxon>Plectosphaerellaceae</taxon>
        <taxon>Verticillium</taxon>
    </lineage>
</organism>
<dbReference type="NCBIfam" id="TIGR00501">
    <property type="entry name" value="met_pdase_II"/>
    <property type="match status" value="1"/>
</dbReference>
<evidence type="ECO:0000256" key="3">
    <source>
        <dbReference type="ARBA" id="ARBA00022670"/>
    </source>
</evidence>
<evidence type="ECO:0000256" key="1">
    <source>
        <dbReference type="ARBA" id="ARBA00022438"/>
    </source>
</evidence>
<dbReference type="InterPro" id="IPR018349">
    <property type="entry name" value="Pept_M24A_MAP2_BS"/>
</dbReference>
<dbReference type="InterPro" id="IPR036388">
    <property type="entry name" value="WH-like_DNA-bd_sf"/>
</dbReference>
<dbReference type="GO" id="GO:0005737">
    <property type="term" value="C:cytoplasm"/>
    <property type="evidence" value="ECO:0007669"/>
    <property type="project" value="TreeGrafter"/>
</dbReference>
<dbReference type="SUPFAM" id="SSF46785">
    <property type="entry name" value="Winged helix' DNA-binding domain"/>
    <property type="match status" value="1"/>
</dbReference>
<keyword evidence="5" id="KW-0378">Hydrolase</keyword>
<feature type="compositionally biased region" description="Polar residues" evidence="6">
    <location>
        <begin position="76"/>
        <end position="86"/>
    </location>
</feature>
<dbReference type="PANTHER" id="PTHR45777:SF1">
    <property type="entry name" value="METHIONINE AMINOPEPTIDASE 2-2"/>
    <property type="match status" value="1"/>
</dbReference>
<dbReference type="Pfam" id="PF00557">
    <property type="entry name" value="Peptidase_M24"/>
    <property type="match status" value="1"/>
</dbReference>
<protein>
    <recommendedName>
        <fullName evidence="7">Peptidase M24 domain-containing protein</fullName>
    </recommendedName>
</protein>
<evidence type="ECO:0000256" key="6">
    <source>
        <dbReference type="SAM" id="MobiDB-lite"/>
    </source>
</evidence>
<dbReference type="PANTHER" id="PTHR45777">
    <property type="entry name" value="METHIONINE AMINOPEPTIDASE 2"/>
    <property type="match status" value="1"/>
</dbReference>
<dbReference type="InterPro" id="IPR002468">
    <property type="entry name" value="Pept_M24A_MAP2"/>
</dbReference>
<dbReference type="GO" id="GO:0006508">
    <property type="term" value="P:proteolysis"/>
    <property type="evidence" value="ECO:0007669"/>
    <property type="project" value="UniProtKB-KW"/>
</dbReference>
<dbReference type="Gene3D" id="1.10.10.10">
    <property type="entry name" value="Winged helix-like DNA-binding domain superfamily/Winged helix DNA-binding domain"/>
    <property type="match status" value="1"/>
</dbReference>
<proteinExistence type="inferred from homology"/>
<keyword evidence="2" id="KW-0963">Cytoplasm</keyword>
<accession>A0A0G4N2A8</accession>
<keyword evidence="1" id="KW-0031">Aminopeptidase</keyword>
<keyword evidence="3" id="KW-0645">Protease</keyword>
<evidence type="ECO:0000256" key="4">
    <source>
        <dbReference type="ARBA" id="ARBA00022723"/>
    </source>
</evidence>
<dbReference type="InterPro" id="IPR036390">
    <property type="entry name" value="WH_DNA-bd_sf"/>
</dbReference>
<gene>
    <name evidence="8" type="ORF">BN1723_004834</name>
</gene>
<dbReference type="PROSITE" id="PS01202">
    <property type="entry name" value="MAP_2"/>
    <property type="match status" value="1"/>
</dbReference>
<dbReference type="CDD" id="cd01088">
    <property type="entry name" value="MetAP2"/>
    <property type="match status" value="1"/>
</dbReference>
<dbReference type="GO" id="GO:0046872">
    <property type="term" value="F:metal ion binding"/>
    <property type="evidence" value="ECO:0007669"/>
    <property type="project" value="UniProtKB-KW"/>
</dbReference>
<dbReference type="EMBL" id="CVQI01032163">
    <property type="protein sequence ID" value="CRK40582.1"/>
    <property type="molecule type" value="Genomic_DNA"/>
</dbReference>
<dbReference type="Gene3D" id="3.90.230.10">
    <property type="entry name" value="Creatinase/methionine aminopeptidase superfamily"/>
    <property type="match status" value="1"/>
</dbReference>
<dbReference type="InterPro" id="IPR036005">
    <property type="entry name" value="Creatinase/aminopeptidase-like"/>
</dbReference>
<feature type="region of interest" description="Disordered" evidence="6">
    <location>
        <begin position="1"/>
        <end position="126"/>
    </location>
</feature>
<feature type="compositionally biased region" description="Basic and acidic residues" evidence="6">
    <location>
        <begin position="19"/>
        <end position="32"/>
    </location>
</feature>